<keyword evidence="1" id="KW-0472">Membrane</keyword>
<dbReference type="EMBL" id="CP144531">
    <property type="protein sequence ID" value="WWC59725.1"/>
    <property type="molecule type" value="Genomic_DNA"/>
</dbReference>
<keyword evidence="1" id="KW-0812">Transmembrane</keyword>
<sequence length="247" mass="29078">MPKLGKNENLPVEIDRSPKFTPTGQRVFLYNQRRYTRWEAFLSVLTAPLLLWRFGKYMRSAMKSNNESEVDYLPDITVIVSTGPAIYDDLLDHVPAEIIEQRKADRAHRENITLKNRQAHEQATMLYSKSRSERLQEIDRRPKFTKEGERVLLMSQRQMTKMERLGLIITLPIFVIRAIFQFRDAQRRLKKEEGQGSWSWKKMNAYLDDPTLIIPTGPSYYANGELLNYDEVDKARFEDECMIRKAE</sequence>
<dbReference type="EMBL" id="KI894028">
    <property type="protein sequence ID" value="OBR87371.1"/>
    <property type="molecule type" value="Genomic_DNA"/>
</dbReference>
<dbReference type="AlphaFoldDB" id="A0A1A6ABD7"/>
<accession>A0A1A6ABD7</accession>
<dbReference type="RefSeq" id="XP_018265213.1">
    <property type="nucleotide sequence ID" value="XM_018404932.1"/>
</dbReference>
<proteinExistence type="predicted"/>
<dbReference type="VEuPathDB" id="FungiDB:I303_01573"/>
<organism evidence="2">
    <name type="scientific">Kwoniella dejecticola CBS 10117</name>
    <dbReference type="NCBI Taxonomy" id="1296121"/>
    <lineage>
        <taxon>Eukaryota</taxon>
        <taxon>Fungi</taxon>
        <taxon>Dikarya</taxon>
        <taxon>Basidiomycota</taxon>
        <taxon>Agaricomycotina</taxon>
        <taxon>Tremellomycetes</taxon>
        <taxon>Tremellales</taxon>
        <taxon>Cryptococcaceae</taxon>
        <taxon>Kwoniella</taxon>
    </lineage>
</organism>
<evidence type="ECO:0000313" key="4">
    <source>
        <dbReference type="Proteomes" id="UP000078595"/>
    </source>
</evidence>
<keyword evidence="4" id="KW-1185">Reference proteome</keyword>
<gene>
    <name evidence="2" type="ORF">I303_01573</name>
    <name evidence="3" type="ORF">I303_102287</name>
</gene>
<evidence type="ECO:0000313" key="3">
    <source>
        <dbReference type="EMBL" id="WWC59725.1"/>
    </source>
</evidence>
<name>A0A1A6ABD7_9TREE</name>
<reference evidence="3" key="2">
    <citation type="submission" date="2013-07" db="EMBL/GenBank/DDBJ databases">
        <authorList>
            <consortium name="The Broad Institute Genome Sequencing Platform"/>
            <person name="Cuomo C."/>
            <person name="Litvintseva A."/>
            <person name="Chen Y."/>
            <person name="Heitman J."/>
            <person name="Sun S."/>
            <person name="Springer D."/>
            <person name="Dromer F."/>
            <person name="Young S.K."/>
            <person name="Zeng Q."/>
            <person name="Gargeya S."/>
            <person name="Fitzgerald M."/>
            <person name="Abouelleil A."/>
            <person name="Alvarado L."/>
            <person name="Berlin A.M."/>
            <person name="Chapman S.B."/>
            <person name="Dewar J."/>
            <person name="Goldberg J."/>
            <person name="Griggs A."/>
            <person name="Gujja S."/>
            <person name="Hansen M."/>
            <person name="Howarth C."/>
            <person name="Imamovic A."/>
            <person name="Larimer J."/>
            <person name="McCowan C."/>
            <person name="Murphy C."/>
            <person name="Pearson M."/>
            <person name="Priest M."/>
            <person name="Roberts A."/>
            <person name="Saif S."/>
            <person name="Shea T."/>
            <person name="Sykes S."/>
            <person name="Wortman J."/>
            <person name="Nusbaum C."/>
            <person name="Birren B."/>
        </authorList>
    </citation>
    <scope>NUCLEOTIDE SEQUENCE</scope>
    <source>
        <strain evidence="3">CBS 10117</strain>
    </source>
</reference>
<dbReference type="OrthoDB" id="10531533at2759"/>
<protein>
    <submittedName>
        <fullName evidence="2">Uncharacterized protein</fullName>
    </submittedName>
</protein>
<feature type="transmembrane region" description="Helical" evidence="1">
    <location>
        <begin position="35"/>
        <end position="54"/>
    </location>
</feature>
<feature type="transmembrane region" description="Helical" evidence="1">
    <location>
        <begin position="165"/>
        <end position="182"/>
    </location>
</feature>
<keyword evidence="1" id="KW-1133">Transmembrane helix</keyword>
<reference evidence="3" key="3">
    <citation type="submission" date="2024-02" db="EMBL/GenBank/DDBJ databases">
        <title>Comparative genomics of Cryptococcus and Kwoniella reveals pathogenesis evolution and contrasting modes of karyotype evolution via chromosome fusion or intercentromeric recombination.</title>
        <authorList>
            <person name="Coelho M.A."/>
            <person name="David-Palma M."/>
            <person name="Shea T."/>
            <person name="Bowers K."/>
            <person name="McGinley-Smith S."/>
            <person name="Mohammad A.W."/>
            <person name="Gnirke A."/>
            <person name="Yurkov A.M."/>
            <person name="Nowrousian M."/>
            <person name="Sun S."/>
            <person name="Cuomo C.A."/>
            <person name="Heitman J."/>
        </authorList>
    </citation>
    <scope>NUCLEOTIDE SEQUENCE</scope>
    <source>
        <strain evidence="3">CBS 10117</strain>
    </source>
</reference>
<dbReference type="GeneID" id="28965272"/>
<evidence type="ECO:0000256" key="1">
    <source>
        <dbReference type="SAM" id="Phobius"/>
    </source>
</evidence>
<dbReference type="KEGG" id="kdj:28965272"/>
<dbReference type="Proteomes" id="UP000078595">
    <property type="component" value="Chromosome 2"/>
</dbReference>
<evidence type="ECO:0000313" key="2">
    <source>
        <dbReference type="EMBL" id="OBR87371.1"/>
    </source>
</evidence>
<reference evidence="2" key="1">
    <citation type="submission" date="2013-07" db="EMBL/GenBank/DDBJ databases">
        <title>The Genome Sequence of Cryptococcus dejecticola CBS10117.</title>
        <authorList>
            <consortium name="The Broad Institute Genome Sequencing Platform"/>
            <person name="Cuomo C."/>
            <person name="Litvintseva A."/>
            <person name="Chen Y."/>
            <person name="Heitman J."/>
            <person name="Sun S."/>
            <person name="Springer D."/>
            <person name="Dromer F."/>
            <person name="Young S.K."/>
            <person name="Zeng Q."/>
            <person name="Gargeya S."/>
            <person name="Fitzgerald M."/>
            <person name="Abouelleil A."/>
            <person name="Alvarado L."/>
            <person name="Berlin A.M."/>
            <person name="Chapman S.B."/>
            <person name="Dewar J."/>
            <person name="Goldberg J."/>
            <person name="Griggs A."/>
            <person name="Gujja S."/>
            <person name="Hansen M."/>
            <person name="Howarth C."/>
            <person name="Imamovic A."/>
            <person name="Larimer J."/>
            <person name="McCowan C."/>
            <person name="Murphy C."/>
            <person name="Pearson M."/>
            <person name="Priest M."/>
            <person name="Roberts A."/>
            <person name="Saif S."/>
            <person name="Shea T."/>
            <person name="Sykes S."/>
            <person name="Wortman J."/>
            <person name="Nusbaum C."/>
            <person name="Birren B."/>
        </authorList>
    </citation>
    <scope>NUCLEOTIDE SEQUENCE [LARGE SCALE GENOMIC DNA]</scope>
    <source>
        <strain evidence="2">CBS 10117</strain>
    </source>
</reference>